<dbReference type="InterPro" id="IPR049916">
    <property type="entry name" value="WDR72-like"/>
</dbReference>
<name>A0A9D4VJ13_PEA</name>
<dbReference type="PANTHER" id="PTHR44099:SF4">
    <property type="entry name" value="RABCONNECTIN-3B, ISOFORM A"/>
    <property type="match status" value="1"/>
</dbReference>
<sequence>MHDLVHDLATLLGGEFYFRTEELGKETKIGTKTRHSSFNEFSDPVLENYDGLVAFSEHGLMIRWWSLGSFWWEKLSRNFVPVQCTKLIFVPPWEGFSPNPSRSSIMASILDTEKQLNLQDNMNDSNHGDSLKQLLHNLDLSYRLEWVAERKVLLTTHGNELGTFQL</sequence>
<accession>A0A9D4VJ13</accession>
<dbReference type="Gramene" id="Psat07G0081100-T5">
    <property type="protein sequence ID" value="KAI5383575.1"/>
    <property type="gene ID" value="KIW84_070811"/>
</dbReference>
<protein>
    <submittedName>
        <fullName evidence="1">Uncharacterized protein</fullName>
    </submittedName>
</protein>
<proteinExistence type="predicted"/>
<evidence type="ECO:0000313" key="2">
    <source>
        <dbReference type="Proteomes" id="UP001058974"/>
    </source>
</evidence>
<dbReference type="AlphaFoldDB" id="A0A9D4VJ13"/>
<dbReference type="PANTHER" id="PTHR44099">
    <property type="entry name" value="RABCONNECTIN-3B, ISOFORM A"/>
    <property type="match status" value="1"/>
</dbReference>
<comment type="caution">
    <text evidence="1">The sequence shown here is derived from an EMBL/GenBank/DDBJ whole genome shotgun (WGS) entry which is preliminary data.</text>
</comment>
<organism evidence="1 2">
    <name type="scientific">Pisum sativum</name>
    <name type="common">Garden pea</name>
    <name type="synonym">Lathyrus oleraceus</name>
    <dbReference type="NCBI Taxonomy" id="3888"/>
    <lineage>
        <taxon>Eukaryota</taxon>
        <taxon>Viridiplantae</taxon>
        <taxon>Streptophyta</taxon>
        <taxon>Embryophyta</taxon>
        <taxon>Tracheophyta</taxon>
        <taxon>Spermatophyta</taxon>
        <taxon>Magnoliopsida</taxon>
        <taxon>eudicotyledons</taxon>
        <taxon>Gunneridae</taxon>
        <taxon>Pentapetalae</taxon>
        <taxon>rosids</taxon>
        <taxon>fabids</taxon>
        <taxon>Fabales</taxon>
        <taxon>Fabaceae</taxon>
        <taxon>Papilionoideae</taxon>
        <taxon>50 kb inversion clade</taxon>
        <taxon>NPAAA clade</taxon>
        <taxon>Hologalegina</taxon>
        <taxon>IRL clade</taxon>
        <taxon>Fabeae</taxon>
        <taxon>Lathyrus</taxon>
    </lineage>
</organism>
<dbReference type="Proteomes" id="UP001058974">
    <property type="component" value="Chromosome 7"/>
</dbReference>
<reference evidence="1 2" key="1">
    <citation type="journal article" date="2022" name="Nat. Genet.">
        <title>Improved pea reference genome and pan-genome highlight genomic features and evolutionary characteristics.</title>
        <authorList>
            <person name="Yang T."/>
            <person name="Liu R."/>
            <person name="Luo Y."/>
            <person name="Hu S."/>
            <person name="Wang D."/>
            <person name="Wang C."/>
            <person name="Pandey M.K."/>
            <person name="Ge S."/>
            <person name="Xu Q."/>
            <person name="Li N."/>
            <person name="Li G."/>
            <person name="Huang Y."/>
            <person name="Saxena R.K."/>
            <person name="Ji Y."/>
            <person name="Li M."/>
            <person name="Yan X."/>
            <person name="He Y."/>
            <person name="Liu Y."/>
            <person name="Wang X."/>
            <person name="Xiang C."/>
            <person name="Varshney R.K."/>
            <person name="Ding H."/>
            <person name="Gao S."/>
            <person name="Zong X."/>
        </authorList>
    </citation>
    <scope>NUCLEOTIDE SEQUENCE [LARGE SCALE GENOMIC DNA]</scope>
    <source>
        <strain evidence="1 2">cv. Zhongwan 6</strain>
    </source>
</reference>
<dbReference type="GO" id="GO:0005737">
    <property type="term" value="C:cytoplasm"/>
    <property type="evidence" value="ECO:0007669"/>
    <property type="project" value="TreeGrafter"/>
</dbReference>
<evidence type="ECO:0000313" key="1">
    <source>
        <dbReference type="EMBL" id="KAI5383575.1"/>
    </source>
</evidence>
<gene>
    <name evidence="1" type="ORF">KIW84_070811</name>
</gene>
<dbReference type="EMBL" id="JAMSHJ010000007">
    <property type="protein sequence ID" value="KAI5383575.1"/>
    <property type="molecule type" value="Genomic_DNA"/>
</dbReference>
<keyword evidence="2" id="KW-1185">Reference proteome</keyword>